<dbReference type="Proteomes" id="UP000199135">
    <property type="component" value="Unassembled WGS sequence"/>
</dbReference>
<feature type="transmembrane region" description="Helical" evidence="1">
    <location>
        <begin position="205"/>
        <end position="223"/>
    </location>
</feature>
<feature type="transmembrane region" description="Helical" evidence="1">
    <location>
        <begin position="47"/>
        <end position="64"/>
    </location>
</feature>
<gene>
    <name evidence="3" type="ORF">SAMN05216447_11418</name>
</gene>
<feature type="transmembrane region" description="Helical" evidence="1">
    <location>
        <begin position="21"/>
        <end position="41"/>
    </location>
</feature>
<reference evidence="3 4" key="1">
    <citation type="submission" date="2016-10" db="EMBL/GenBank/DDBJ databases">
        <authorList>
            <person name="Varghese N."/>
            <person name="Submissions S."/>
        </authorList>
    </citation>
    <scope>NUCLEOTIDE SEQUENCE [LARGE SCALE GENOMIC DNA]</scope>
    <source>
        <strain evidence="3 4">WCP15</strain>
    </source>
</reference>
<evidence type="ECO:0000256" key="1">
    <source>
        <dbReference type="SAM" id="Phobius"/>
    </source>
</evidence>
<protein>
    <recommendedName>
        <fullName evidence="2">CAAX prenyl protease 2/Lysostaphin resistance protein A-like domain-containing protein</fullName>
    </recommendedName>
</protein>
<feature type="transmembrane region" description="Helical" evidence="1">
    <location>
        <begin position="85"/>
        <end position="105"/>
    </location>
</feature>
<dbReference type="Pfam" id="PF02517">
    <property type="entry name" value="Rce1-like"/>
    <property type="match status" value="1"/>
</dbReference>
<feature type="transmembrane region" description="Helical" evidence="1">
    <location>
        <begin position="175"/>
        <end position="193"/>
    </location>
</feature>
<accession>A0A1H6K9L0</accession>
<feature type="domain" description="CAAX prenyl protease 2/Lysostaphin resistance protein A-like" evidence="2">
    <location>
        <begin position="122"/>
        <end position="210"/>
    </location>
</feature>
<sequence length="224" mass="23560">MGVANGASCGFASGRGAKGYLARNAAPLLALALFVGLVPLVGRGVTYLNLAFYAVVTVYFAALGSCSPVRWKEELAKGSFWRQTLATVGAVVAGFLLMLLLQASLPGLDLGEIELPTRTPVEIALFALQTTLLPPLAEELFFRKSLIVLGGGARTVVTVVLSSLLFALEHALAPFGVLTYAVLGASFSIPYAWHKNVYAMMTAHLIVNVVGNGLPLAAMLLLAR</sequence>
<proteinExistence type="predicted"/>
<feature type="transmembrane region" description="Helical" evidence="1">
    <location>
        <begin position="146"/>
        <end position="168"/>
    </location>
</feature>
<evidence type="ECO:0000313" key="3">
    <source>
        <dbReference type="EMBL" id="SEH69784.1"/>
    </source>
</evidence>
<dbReference type="InterPro" id="IPR003675">
    <property type="entry name" value="Rce1/LyrA-like_dom"/>
</dbReference>
<name>A0A1H6K9L0_9ACTN</name>
<keyword evidence="1" id="KW-0472">Membrane</keyword>
<evidence type="ECO:0000259" key="2">
    <source>
        <dbReference type="Pfam" id="PF02517"/>
    </source>
</evidence>
<evidence type="ECO:0000313" key="4">
    <source>
        <dbReference type="Proteomes" id="UP000199135"/>
    </source>
</evidence>
<comment type="caution">
    <text evidence="3">The sequence shown here is derived from an EMBL/GenBank/DDBJ whole genome shotgun (WGS) entry which is preliminary data.</text>
</comment>
<keyword evidence="1" id="KW-0812">Transmembrane</keyword>
<organism evidence="3 4">
    <name type="scientific">Parafannyhessea umbonata</name>
    <dbReference type="NCBI Taxonomy" id="604330"/>
    <lineage>
        <taxon>Bacteria</taxon>
        <taxon>Bacillati</taxon>
        <taxon>Actinomycetota</taxon>
        <taxon>Coriobacteriia</taxon>
        <taxon>Coriobacteriales</taxon>
        <taxon>Atopobiaceae</taxon>
        <taxon>Parafannyhessea</taxon>
    </lineage>
</organism>
<keyword evidence="1" id="KW-1133">Transmembrane helix</keyword>
<dbReference type="EMBL" id="FNWT01000014">
    <property type="protein sequence ID" value="SEH69784.1"/>
    <property type="molecule type" value="Genomic_DNA"/>
</dbReference>
<keyword evidence="4" id="KW-1185">Reference proteome</keyword>